<evidence type="ECO:0000256" key="1">
    <source>
        <dbReference type="ARBA" id="ARBA00004370"/>
    </source>
</evidence>
<evidence type="ECO:0000256" key="6">
    <source>
        <dbReference type="RuleBase" id="RU363076"/>
    </source>
</evidence>
<comment type="subcellular location">
    <subcellularLocation>
        <location evidence="6">Cell membrane</location>
        <topology evidence="6">Multi-pass membrane protein</topology>
    </subcellularLocation>
    <subcellularLocation>
        <location evidence="1">Membrane</location>
    </subcellularLocation>
</comment>
<name>A0A4Y3KH04_9CELL</name>
<evidence type="ECO:0000256" key="2">
    <source>
        <dbReference type="ARBA" id="ARBA00007165"/>
    </source>
</evidence>
<dbReference type="EMBL" id="BJLQ01000006">
    <property type="protein sequence ID" value="GEA83679.1"/>
    <property type="molecule type" value="Genomic_DNA"/>
</dbReference>
<proteinExistence type="inferred from homology"/>
<protein>
    <recommendedName>
        <fullName evidence="6">SURF1-like protein</fullName>
    </recommendedName>
</protein>
<dbReference type="PANTHER" id="PTHR23427">
    <property type="entry name" value="SURFEIT LOCUS PROTEIN"/>
    <property type="match status" value="1"/>
</dbReference>
<accession>A0A4Y3KH04</accession>
<evidence type="ECO:0000256" key="7">
    <source>
        <dbReference type="SAM" id="MobiDB-lite"/>
    </source>
</evidence>
<comment type="caution">
    <text evidence="6">Lacks conserved residue(s) required for the propagation of feature annotation.</text>
</comment>
<evidence type="ECO:0000313" key="9">
    <source>
        <dbReference type="Proteomes" id="UP000320461"/>
    </source>
</evidence>
<dbReference type="CDD" id="cd06662">
    <property type="entry name" value="SURF1"/>
    <property type="match status" value="1"/>
</dbReference>
<sequence>MTASEQAQADEAPRVGTASGEAAPGASSGGWSVQEAGEPTTMLRAAVRPRMLGMLVLLAAAATVCGLLGAWQLDRAEVRGHRAQAEHEASIVAAEPVPLGDELSPQTAFRGELVARKVSVTGSYEPAGQLVVPDRVRDGATGYLVLTPLRVSDAGGASGAQAAGAVLPVVRGWVASPQDADEPPAGPVAVTGYLQASEQAGDGVQDGTVSAISSAELVGEWGGPIYTGYLVLVGSQPAQDPAIALLEPPSTPGSGLNVQNLAYAAQWWIFGGFAAALWLRMVRDEARGRPAGPGPSVPGPGAAPPARGSAARDDEAGAPDQQ</sequence>
<evidence type="ECO:0000313" key="8">
    <source>
        <dbReference type="EMBL" id="GEA83679.1"/>
    </source>
</evidence>
<gene>
    <name evidence="8" type="ORF">CGE01nite_09300</name>
</gene>
<keyword evidence="5 6" id="KW-0472">Membrane</keyword>
<keyword evidence="9" id="KW-1185">Reference proteome</keyword>
<dbReference type="Proteomes" id="UP000320461">
    <property type="component" value="Unassembled WGS sequence"/>
</dbReference>
<dbReference type="AlphaFoldDB" id="A0A4Y3KH04"/>
<keyword evidence="3 6" id="KW-0812">Transmembrane</keyword>
<dbReference type="Pfam" id="PF02104">
    <property type="entry name" value="SURF1"/>
    <property type="match status" value="1"/>
</dbReference>
<dbReference type="PROSITE" id="PS50895">
    <property type="entry name" value="SURF1"/>
    <property type="match status" value="1"/>
</dbReference>
<dbReference type="RefSeq" id="WP_229747368.1">
    <property type="nucleotide sequence ID" value="NZ_BJLQ01000006.1"/>
</dbReference>
<comment type="similarity">
    <text evidence="2 6">Belongs to the SURF1 family.</text>
</comment>
<dbReference type="InterPro" id="IPR045214">
    <property type="entry name" value="Surf1/Surf4"/>
</dbReference>
<feature type="compositionally biased region" description="Low complexity" evidence="7">
    <location>
        <begin position="18"/>
        <end position="32"/>
    </location>
</feature>
<reference evidence="8 9" key="1">
    <citation type="submission" date="2019-06" db="EMBL/GenBank/DDBJ databases">
        <title>Whole genome shotgun sequence of Cellulomonas gelida NBRC 3748.</title>
        <authorList>
            <person name="Hosoyama A."/>
            <person name="Uohara A."/>
            <person name="Ohji S."/>
            <person name="Ichikawa N."/>
        </authorList>
    </citation>
    <scope>NUCLEOTIDE SEQUENCE [LARGE SCALE GENOMIC DNA]</scope>
    <source>
        <strain evidence="8 9">NBRC 3748</strain>
    </source>
</reference>
<feature type="transmembrane region" description="Helical" evidence="6">
    <location>
        <begin position="52"/>
        <end position="73"/>
    </location>
</feature>
<evidence type="ECO:0000256" key="3">
    <source>
        <dbReference type="ARBA" id="ARBA00022692"/>
    </source>
</evidence>
<feature type="compositionally biased region" description="Pro residues" evidence="7">
    <location>
        <begin position="292"/>
        <end position="303"/>
    </location>
</feature>
<dbReference type="GO" id="GO:0005886">
    <property type="term" value="C:plasma membrane"/>
    <property type="evidence" value="ECO:0007669"/>
    <property type="project" value="UniProtKB-SubCell"/>
</dbReference>
<evidence type="ECO:0000256" key="4">
    <source>
        <dbReference type="ARBA" id="ARBA00022989"/>
    </source>
</evidence>
<organism evidence="8 9">
    <name type="scientific">Cellulomonas gelida</name>
    <dbReference type="NCBI Taxonomy" id="1712"/>
    <lineage>
        <taxon>Bacteria</taxon>
        <taxon>Bacillati</taxon>
        <taxon>Actinomycetota</taxon>
        <taxon>Actinomycetes</taxon>
        <taxon>Micrococcales</taxon>
        <taxon>Cellulomonadaceae</taxon>
        <taxon>Cellulomonas</taxon>
    </lineage>
</organism>
<dbReference type="PANTHER" id="PTHR23427:SF2">
    <property type="entry name" value="SURFEIT LOCUS PROTEIN 1"/>
    <property type="match status" value="1"/>
</dbReference>
<keyword evidence="4 6" id="KW-1133">Transmembrane helix</keyword>
<feature type="region of interest" description="Disordered" evidence="7">
    <location>
        <begin position="286"/>
        <end position="322"/>
    </location>
</feature>
<keyword evidence="6" id="KW-1003">Cell membrane</keyword>
<feature type="region of interest" description="Disordered" evidence="7">
    <location>
        <begin position="1"/>
        <end position="37"/>
    </location>
</feature>
<comment type="caution">
    <text evidence="8">The sequence shown here is derived from an EMBL/GenBank/DDBJ whole genome shotgun (WGS) entry which is preliminary data.</text>
</comment>
<dbReference type="InterPro" id="IPR002994">
    <property type="entry name" value="Surf1/Shy1"/>
</dbReference>
<evidence type="ECO:0000256" key="5">
    <source>
        <dbReference type="ARBA" id="ARBA00023136"/>
    </source>
</evidence>